<gene>
    <name evidence="3" type="ORF">Zmor_006496</name>
</gene>
<evidence type="ECO:0000256" key="1">
    <source>
        <dbReference type="ARBA" id="ARBA00005707"/>
    </source>
</evidence>
<feature type="region of interest" description="Disordered" evidence="2">
    <location>
        <begin position="1"/>
        <end position="42"/>
    </location>
</feature>
<dbReference type="AlphaFoldDB" id="A0AA38MNJ2"/>
<dbReference type="PANTHER" id="PTHR13602">
    <property type="entry name" value="UPF0488 PROTEIN C8ORF33"/>
    <property type="match status" value="1"/>
</dbReference>
<organism evidence="3 4">
    <name type="scientific">Zophobas morio</name>
    <dbReference type="NCBI Taxonomy" id="2755281"/>
    <lineage>
        <taxon>Eukaryota</taxon>
        <taxon>Metazoa</taxon>
        <taxon>Ecdysozoa</taxon>
        <taxon>Arthropoda</taxon>
        <taxon>Hexapoda</taxon>
        <taxon>Insecta</taxon>
        <taxon>Pterygota</taxon>
        <taxon>Neoptera</taxon>
        <taxon>Endopterygota</taxon>
        <taxon>Coleoptera</taxon>
        <taxon>Polyphaga</taxon>
        <taxon>Cucujiformia</taxon>
        <taxon>Tenebrionidae</taxon>
        <taxon>Zophobas</taxon>
    </lineage>
</organism>
<dbReference type="PANTHER" id="PTHR13602:SF2">
    <property type="entry name" value="UPF0488 PROTEIN C8ORF33"/>
    <property type="match status" value="1"/>
</dbReference>
<evidence type="ECO:0000256" key="2">
    <source>
        <dbReference type="SAM" id="MobiDB-lite"/>
    </source>
</evidence>
<dbReference type="Pfam" id="PF15393">
    <property type="entry name" value="DUF4615"/>
    <property type="match status" value="1"/>
</dbReference>
<keyword evidence="4" id="KW-1185">Reference proteome</keyword>
<sequence>MPMKPKLPKLNKSNGKNELILSRAKKDDTGSSTESADRSHNDNVEIQEQFELELCWCIQQLQRSLNSGKLNQKQVQEHTKVLNSLMSNSTPFIKKRQLMRLTFGDYRTKMTEESRKLSKGINMKISSSSPCKKSKFVKKSLLLSNSDNDFKFNFPVENTESDLSNEMSKVKINSKPFHFITSSNDFRFNFSAGEN</sequence>
<name>A0AA38MNJ2_9CUCU</name>
<dbReference type="InterPro" id="IPR029274">
    <property type="entry name" value="DUF4615"/>
</dbReference>
<protein>
    <submittedName>
        <fullName evidence="3">Uncharacterized protein</fullName>
    </submittedName>
</protein>
<comment type="similarity">
    <text evidence="1">Belongs to the UPF0488 family.</text>
</comment>
<feature type="compositionally biased region" description="Low complexity" evidence="2">
    <location>
        <begin position="1"/>
        <end position="10"/>
    </location>
</feature>
<proteinExistence type="inferred from homology"/>
<evidence type="ECO:0000313" key="3">
    <source>
        <dbReference type="EMBL" id="KAJ3662137.1"/>
    </source>
</evidence>
<dbReference type="Proteomes" id="UP001168821">
    <property type="component" value="Unassembled WGS sequence"/>
</dbReference>
<accession>A0AA38MNJ2</accession>
<comment type="caution">
    <text evidence="3">The sequence shown here is derived from an EMBL/GenBank/DDBJ whole genome shotgun (WGS) entry which is preliminary data.</text>
</comment>
<reference evidence="3" key="1">
    <citation type="journal article" date="2023" name="G3 (Bethesda)">
        <title>Whole genome assemblies of Zophobas morio and Tenebrio molitor.</title>
        <authorList>
            <person name="Kaur S."/>
            <person name="Stinson S.A."/>
            <person name="diCenzo G.C."/>
        </authorList>
    </citation>
    <scope>NUCLEOTIDE SEQUENCE</scope>
    <source>
        <strain evidence="3">QUZm001</strain>
    </source>
</reference>
<dbReference type="EMBL" id="JALNTZ010000002">
    <property type="protein sequence ID" value="KAJ3662137.1"/>
    <property type="molecule type" value="Genomic_DNA"/>
</dbReference>
<feature type="compositionally biased region" description="Basic and acidic residues" evidence="2">
    <location>
        <begin position="24"/>
        <end position="42"/>
    </location>
</feature>
<evidence type="ECO:0000313" key="4">
    <source>
        <dbReference type="Proteomes" id="UP001168821"/>
    </source>
</evidence>